<dbReference type="EMBL" id="KZ155784">
    <property type="protein sequence ID" value="OUS46117.1"/>
    <property type="molecule type" value="Genomic_DNA"/>
</dbReference>
<accession>A0A1Y5IBU5</accession>
<sequence length="268" mass="28957">MASTVKREVKRRRGAARRTLARACVGVCVSAFVIVIARHRDGIDVEGALDEGGGGWRLDRFVFGRGSAREVAPEVARAPATYETRDASTGFAPDGGPREYGNIHRVSCGSDAALTGFRFDVQSDGDENKSVRNAYACVEAKNDDGLAFGGANDARETTQGPSGSKWHGRDSYDNLNEHAVDCLDAFLSGWYLKQWSKSMSIVYECTTGRSTPRRDACETLESASVVLDVEAISSLAPATVSCPQEHALTAFKFNGNAFEFTCCPRPQL</sequence>
<evidence type="ECO:0000313" key="3">
    <source>
        <dbReference type="EMBL" id="OUS46117.1"/>
    </source>
</evidence>
<dbReference type="Proteomes" id="UP000195557">
    <property type="component" value="Unassembled WGS sequence"/>
</dbReference>
<dbReference type="AlphaFoldDB" id="A0A1Y5IBU5"/>
<keyword evidence="2" id="KW-0472">Membrane</keyword>
<keyword evidence="2" id="KW-0812">Transmembrane</keyword>
<evidence type="ECO:0000256" key="2">
    <source>
        <dbReference type="SAM" id="Phobius"/>
    </source>
</evidence>
<protein>
    <submittedName>
        <fullName evidence="3">Uncharacterized protein</fullName>
    </submittedName>
</protein>
<reference evidence="3" key="1">
    <citation type="submission" date="2017-04" db="EMBL/GenBank/DDBJ databases">
        <title>Population genomics of picophytoplankton unveils novel chromosome hypervariability.</title>
        <authorList>
            <consortium name="DOE Joint Genome Institute"/>
            <person name="Blanc-Mathieu R."/>
            <person name="Krasovec M."/>
            <person name="Hebrard M."/>
            <person name="Yau S."/>
            <person name="Desgranges E."/>
            <person name="Martin J."/>
            <person name="Schackwitz W."/>
            <person name="Kuo A."/>
            <person name="Salin G."/>
            <person name="Donnadieu C."/>
            <person name="Desdevises Y."/>
            <person name="Sanchez-Ferandin S."/>
            <person name="Moreau H."/>
            <person name="Rivals E."/>
            <person name="Grigoriev I.V."/>
            <person name="Grimsley N."/>
            <person name="Eyre-Walker A."/>
            <person name="Piganeau G."/>
        </authorList>
    </citation>
    <scope>NUCLEOTIDE SEQUENCE [LARGE SCALE GENOMIC DNA]</scope>
    <source>
        <strain evidence="3">RCC 1115</strain>
    </source>
</reference>
<gene>
    <name evidence="3" type="ORF">BE221DRAFT_74685</name>
</gene>
<organism evidence="3">
    <name type="scientific">Ostreococcus tauri</name>
    <name type="common">Marine green alga</name>
    <dbReference type="NCBI Taxonomy" id="70448"/>
    <lineage>
        <taxon>Eukaryota</taxon>
        <taxon>Viridiplantae</taxon>
        <taxon>Chlorophyta</taxon>
        <taxon>Mamiellophyceae</taxon>
        <taxon>Mamiellales</taxon>
        <taxon>Bathycoccaceae</taxon>
        <taxon>Ostreococcus</taxon>
    </lineage>
</organism>
<keyword evidence="2" id="KW-1133">Transmembrane helix</keyword>
<name>A0A1Y5IBU5_OSTTA</name>
<proteinExistence type="predicted"/>
<feature type="region of interest" description="Disordered" evidence="1">
    <location>
        <begin position="148"/>
        <end position="168"/>
    </location>
</feature>
<evidence type="ECO:0000256" key="1">
    <source>
        <dbReference type="SAM" id="MobiDB-lite"/>
    </source>
</evidence>
<feature type="transmembrane region" description="Helical" evidence="2">
    <location>
        <begin position="20"/>
        <end position="37"/>
    </location>
</feature>